<dbReference type="GO" id="GO:0003700">
    <property type="term" value="F:DNA-binding transcription factor activity"/>
    <property type="evidence" value="ECO:0007669"/>
    <property type="project" value="TreeGrafter"/>
</dbReference>
<dbReference type="GO" id="GO:0000976">
    <property type="term" value="F:transcription cis-regulatory region binding"/>
    <property type="evidence" value="ECO:0007669"/>
    <property type="project" value="TreeGrafter"/>
</dbReference>
<dbReference type="GeneID" id="89980968"/>
<evidence type="ECO:0000313" key="3">
    <source>
        <dbReference type="EMBL" id="KAK5055083.1"/>
    </source>
</evidence>
<dbReference type="Proteomes" id="UP001358417">
    <property type="component" value="Unassembled WGS sequence"/>
</dbReference>
<evidence type="ECO:0000313" key="4">
    <source>
        <dbReference type="Proteomes" id="UP001358417"/>
    </source>
</evidence>
<dbReference type="InterPro" id="IPR021858">
    <property type="entry name" value="Fun_TF"/>
</dbReference>
<dbReference type="GO" id="GO:0045944">
    <property type="term" value="P:positive regulation of transcription by RNA polymerase II"/>
    <property type="evidence" value="ECO:0007669"/>
    <property type="project" value="TreeGrafter"/>
</dbReference>
<dbReference type="EMBL" id="JAVRRD010000009">
    <property type="protein sequence ID" value="KAK5055083.1"/>
    <property type="molecule type" value="Genomic_DNA"/>
</dbReference>
<sequence>MNRASDTIVQQRQPSHSCFTNDANILDLGELEFSMLTPMGSFDSEVVGPEFACLDAVENLAIADHAVLIKQSHFNIRSFIPPALETEADLLSNHYFSSVCIINSGFDSPANPFRTYVAELMSGDTIIYHCMLSMSAAHLYQHREVFKQVALNYRTEAISSLRAELSLTDGRRVLEADGHSRLSTLLFGTLLLGMSSSWHETSSLGEIFLHGARSLLKTAKVRQSNTASGLANNPDLTFRDHPEANFLVGAIAFWEMLSSYHINQDISATDYLKPFCLELESADVAPNPWTGVNTGLFLLAAKVGTLTRHAHLLHQLAATLPAIKMETHLDQKLLETARQLEEQIRRYEVRPLTTDTDDKLTPGTHFETMARVYQLTMRLELYQVFPELLRESSQMAHYWVSSQHESRSRSGYLEIIRALAVNILTLLCSIPVTSGTKAIQLFPLVVAGSALQYDSTVSNASAPDKLCVAQEVVSLIGDKTAILHWRAVVQNTMLTVYKYVGLESAQRGAKIVENVWTRSDTNYHSHSSDTGVETTKFIYWADVMREEHLETLLG</sequence>
<reference evidence="3 4" key="1">
    <citation type="submission" date="2023-08" db="EMBL/GenBank/DDBJ databases">
        <title>Black Yeasts Isolated from many extreme environments.</title>
        <authorList>
            <person name="Coleine C."/>
            <person name="Stajich J.E."/>
            <person name="Selbmann L."/>
        </authorList>
    </citation>
    <scope>NUCLEOTIDE SEQUENCE [LARGE SCALE GENOMIC DNA]</scope>
    <source>
        <strain evidence="3 4">CCFEE 5792</strain>
    </source>
</reference>
<dbReference type="Pfam" id="PF11951">
    <property type="entry name" value="Fungal_trans_2"/>
    <property type="match status" value="1"/>
</dbReference>
<dbReference type="PANTHER" id="PTHR37534:SF44">
    <property type="entry name" value="ZN(II)2CYS6 TRANSCRIPTION FACTOR (EUROFUNG)"/>
    <property type="match status" value="1"/>
</dbReference>
<dbReference type="AlphaFoldDB" id="A0AAV9NDA4"/>
<evidence type="ECO:0000256" key="2">
    <source>
        <dbReference type="ARBA" id="ARBA00023242"/>
    </source>
</evidence>
<protein>
    <recommendedName>
        <fullName evidence="5">Transcription factor domain-containing protein</fullName>
    </recommendedName>
</protein>
<dbReference type="RefSeq" id="XP_064707514.1">
    <property type="nucleotide sequence ID" value="XM_064856338.1"/>
</dbReference>
<dbReference type="GO" id="GO:0005634">
    <property type="term" value="C:nucleus"/>
    <property type="evidence" value="ECO:0007669"/>
    <property type="project" value="UniProtKB-SubCell"/>
</dbReference>
<accession>A0AAV9NDA4</accession>
<keyword evidence="2" id="KW-0539">Nucleus</keyword>
<keyword evidence="4" id="KW-1185">Reference proteome</keyword>
<dbReference type="PANTHER" id="PTHR37534">
    <property type="entry name" value="TRANSCRIPTIONAL ACTIVATOR PROTEIN UGA3"/>
    <property type="match status" value="1"/>
</dbReference>
<name>A0AAV9NDA4_9EURO</name>
<proteinExistence type="predicted"/>
<evidence type="ECO:0000256" key="1">
    <source>
        <dbReference type="ARBA" id="ARBA00004123"/>
    </source>
</evidence>
<comment type="caution">
    <text evidence="3">The sequence shown here is derived from an EMBL/GenBank/DDBJ whole genome shotgun (WGS) entry which is preliminary data.</text>
</comment>
<evidence type="ECO:0008006" key="5">
    <source>
        <dbReference type="Google" id="ProtNLM"/>
    </source>
</evidence>
<organism evidence="3 4">
    <name type="scientific">Exophiala bonariae</name>
    <dbReference type="NCBI Taxonomy" id="1690606"/>
    <lineage>
        <taxon>Eukaryota</taxon>
        <taxon>Fungi</taxon>
        <taxon>Dikarya</taxon>
        <taxon>Ascomycota</taxon>
        <taxon>Pezizomycotina</taxon>
        <taxon>Eurotiomycetes</taxon>
        <taxon>Chaetothyriomycetidae</taxon>
        <taxon>Chaetothyriales</taxon>
        <taxon>Herpotrichiellaceae</taxon>
        <taxon>Exophiala</taxon>
    </lineage>
</organism>
<gene>
    <name evidence="3" type="ORF">LTR84_012831</name>
</gene>
<comment type="subcellular location">
    <subcellularLocation>
        <location evidence="1">Nucleus</location>
    </subcellularLocation>
</comment>